<dbReference type="RefSeq" id="WP_093229204.1">
    <property type="nucleotide sequence ID" value="NZ_FORR01000005.1"/>
</dbReference>
<dbReference type="OrthoDB" id="2608372at2"/>
<proteinExistence type="predicted"/>
<dbReference type="Proteomes" id="UP000199545">
    <property type="component" value="Unassembled WGS sequence"/>
</dbReference>
<accession>A0A1I3P8U8</accession>
<protein>
    <submittedName>
        <fullName evidence="1">Uncharacterized protein</fullName>
    </submittedName>
</protein>
<keyword evidence="2" id="KW-1185">Reference proteome</keyword>
<reference evidence="1 2" key="1">
    <citation type="submission" date="2016-10" db="EMBL/GenBank/DDBJ databases">
        <authorList>
            <person name="de Groot N.N."/>
        </authorList>
    </citation>
    <scope>NUCLEOTIDE SEQUENCE [LARGE SCALE GENOMIC DNA]</scope>
    <source>
        <strain evidence="1 2">DSM 44778</strain>
    </source>
</reference>
<evidence type="ECO:0000313" key="2">
    <source>
        <dbReference type="Proteomes" id="UP000199545"/>
    </source>
</evidence>
<evidence type="ECO:0000313" key="1">
    <source>
        <dbReference type="EMBL" id="SFJ17770.1"/>
    </source>
</evidence>
<dbReference type="AlphaFoldDB" id="A0A1I3P8U8"/>
<dbReference type="EMBL" id="FORR01000005">
    <property type="protein sequence ID" value="SFJ17770.1"/>
    <property type="molecule type" value="Genomic_DNA"/>
</dbReference>
<sequence>MNRKFLYKKPWIPGVIDDSDNNDLSWMEEWDDSPDLLKRKFTESSLDELMIELVDIFKEGNPGYTTLAGLFGFGFKFDEEKKIFSIREVERTNKDIIRVEMHLDAQSYIIRHLNIYVQKMPPLQLLKNKLNEFHKDIAFQETNNGFVIAERECVIAILKDKEVINSL</sequence>
<gene>
    <name evidence="1" type="ORF">SAMN05421852_105134</name>
</gene>
<name>A0A1I3P8U8_9BACL</name>
<organism evidence="1 2">
    <name type="scientific">Thermoflavimicrobium dichotomicum</name>
    <dbReference type="NCBI Taxonomy" id="46223"/>
    <lineage>
        <taxon>Bacteria</taxon>
        <taxon>Bacillati</taxon>
        <taxon>Bacillota</taxon>
        <taxon>Bacilli</taxon>
        <taxon>Bacillales</taxon>
        <taxon>Thermoactinomycetaceae</taxon>
        <taxon>Thermoflavimicrobium</taxon>
    </lineage>
</organism>